<protein>
    <submittedName>
        <fullName evidence="1">Uncharacterized protein</fullName>
    </submittedName>
</protein>
<comment type="caution">
    <text evidence="1">The sequence shown here is derived from an EMBL/GenBank/DDBJ whole genome shotgun (WGS) entry which is preliminary data.</text>
</comment>
<organism evidence="1 2">
    <name type="scientific">Pistacia atlantica</name>
    <dbReference type="NCBI Taxonomy" id="434234"/>
    <lineage>
        <taxon>Eukaryota</taxon>
        <taxon>Viridiplantae</taxon>
        <taxon>Streptophyta</taxon>
        <taxon>Embryophyta</taxon>
        <taxon>Tracheophyta</taxon>
        <taxon>Spermatophyta</taxon>
        <taxon>Magnoliopsida</taxon>
        <taxon>eudicotyledons</taxon>
        <taxon>Gunneridae</taxon>
        <taxon>Pentapetalae</taxon>
        <taxon>rosids</taxon>
        <taxon>malvids</taxon>
        <taxon>Sapindales</taxon>
        <taxon>Anacardiaceae</taxon>
        <taxon>Pistacia</taxon>
    </lineage>
</organism>
<proteinExistence type="predicted"/>
<reference evidence="2" key="1">
    <citation type="journal article" date="2023" name="G3 (Bethesda)">
        <title>Genome assembly and association tests identify interacting loci associated with vigor, precocity, and sex in interspecific pistachio rootstocks.</title>
        <authorList>
            <person name="Palmer W."/>
            <person name="Jacygrad E."/>
            <person name="Sagayaradj S."/>
            <person name="Cavanaugh K."/>
            <person name="Han R."/>
            <person name="Bertier L."/>
            <person name="Beede B."/>
            <person name="Kafkas S."/>
            <person name="Golino D."/>
            <person name="Preece J."/>
            <person name="Michelmore R."/>
        </authorList>
    </citation>
    <scope>NUCLEOTIDE SEQUENCE [LARGE SCALE GENOMIC DNA]</scope>
</reference>
<sequence>MAHAGATFKSTTTKATLRLGQGVEFEMELDAAAMKESLAESILGFIRTSRSALVPVKGCGTRILLHKQGKFPCSVSASSIPDVAFGLKTACIRCLLFIYVPSPSSGVKLLSLDQTWHFFYKISGYSSNLGYLYTLENMCLALSHFSLSVYNNTLTLPHK</sequence>
<dbReference type="Proteomes" id="UP001164250">
    <property type="component" value="Chromosome 3"/>
</dbReference>
<gene>
    <name evidence="1" type="ORF">Patl1_03751</name>
</gene>
<dbReference type="EMBL" id="CM047899">
    <property type="protein sequence ID" value="KAJ0102234.1"/>
    <property type="molecule type" value="Genomic_DNA"/>
</dbReference>
<name>A0ACC1BTF6_9ROSI</name>
<keyword evidence="2" id="KW-1185">Reference proteome</keyword>
<accession>A0ACC1BTF6</accession>
<evidence type="ECO:0000313" key="1">
    <source>
        <dbReference type="EMBL" id="KAJ0102234.1"/>
    </source>
</evidence>
<evidence type="ECO:0000313" key="2">
    <source>
        <dbReference type="Proteomes" id="UP001164250"/>
    </source>
</evidence>